<feature type="chain" id="PRO_5034203287" evidence="2">
    <location>
        <begin position="21"/>
        <end position="357"/>
    </location>
</feature>
<feature type="signal peptide" evidence="2">
    <location>
        <begin position="1"/>
        <end position="20"/>
    </location>
</feature>
<dbReference type="Proteomes" id="UP000521943">
    <property type="component" value="Unassembled WGS sequence"/>
</dbReference>
<comment type="caution">
    <text evidence="3">The sequence shown here is derived from an EMBL/GenBank/DDBJ whole genome shotgun (WGS) entry which is preliminary data.</text>
</comment>
<proteinExistence type="predicted"/>
<organism evidence="3 4">
    <name type="scientific">Ephemerocybe angulata</name>
    <dbReference type="NCBI Taxonomy" id="980116"/>
    <lineage>
        <taxon>Eukaryota</taxon>
        <taxon>Fungi</taxon>
        <taxon>Dikarya</taxon>
        <taxon>Basidiomycota</taxon>
        <taxon>Agaricomycotina</taxon>
        <taxon>Agaricomycetes</taxon>
        <taxon>Agaricomycetidae</taxon>
        <taxon>Agaricales</taxon>
        <taxon>Agaricineae</taxon>
        <taxon>Psathyrellaceae</taxon>
        <taxon>Ephemerocybe</taxon>
    </lineage>
</organism>
<protein>
    <submittedName>
        <fullName evidence="3">Uncharacterized protein</fullName>
    </submittedName>
</protein>
<sequence length="357" mass="39190">MHIWAFLIASLAFFFHNLSSSPSLPSLSGIVSSFRWGPSPWALHPLPTFGIPLDLPGRLSGVDAEEKVCAGRDGGAAPASAFSSARVSASTAISQRTYLLAGGHTRDGPLGEWLNEVVQARQAAREGAKVLFKALEFFAGMKVPNRVGAWRWGCFALCVVSFLAVHVIRLWLARKPPQTRRTPYPSNDQATHWDDGAYRFLGDDALAVQHLALSPHGVFMENSWKCFAGHKSYTLQTHAGKPLLKFNVPVDFKVELVEGSVYVNPNPYWADRPPRRLAIGSGDVNAWTPSEFDKWLRNFGSPKDGTGPRYDLGLVMAEARTILEYASFTQPVRWDGGYAVSGKVCATHRRRRGGPAS</sequence>
<keyword evidence="1" id="KW-0812">Transmembrane</keyword>
<keyword evidence="1" id="KW-0472">Membrane</keyword>
<evidence type="ECO:0000256" key="1">
    <source>
        <dbReference type="SAM" id="Phobius"/>
    </source>
</evidence>
<gene>
    <name evidence="3" type="ORF">DFP72DRAFT_505651</name>
</gene>
<evidence type="ECO:0000313" key="4">
    <source>
        <dbReference type="Proteomes" id="UP000521943"/>
    </source>
</evidence>
<evidence type="ECO:0000256" key="2">
    <source>
        <dbReference type="SAM" id="SignalP"/>
    </source>
</evidence>
<keyword evidence="1" id="KW-1133">Transmembrane helix</keyword>
<name>A0A8H6HS59_9AGAR</name>
<dbReference type="AlphaFoldDB" id="A0A8H6HS59"/>
<keyword evidence="2" id="KW-0732">Signal</keyword>
<dbReference type="EMBL" id="JACGCI010000054">
    <property type="protein sequence ID" value="KAF6750811.1"/>
    <property type="molecule type" value="Genomic_DNA"/>
</dbReference>
<feature type="transmembrane region" description="Helical" evidence="1">
    <location>
        <begin position="149"/>
        <end position="172"/>
    </location>
</feature>
<accession>A0A8H6HS59</accession>
<keyword evidence="4" id="KW-1185">Reference proteome</keyword>
<evidence type="ECO:0000313" key="3">
    <source>
        <dbReference type="EMBL" id="KAF6750811.1"/>
    </source>
</evidence>
<reference evidence="3 4" key="1">
    <citation type="submission" date="2020-07" db="EMBL/GenBank/DDBJ databases">
        <title>Comparative genomics of pyrophilous fungi reveals a link between fire events and developmental genes.</title>
        <authorList>
            <consortium name="DOE Joint Genome Institute"/>
            <person name="Steindorff A.S."/>
            <person name="Carver A."/>
            <person name="Calhoun S."/>
            <person name="Stillman K."/>
            <person name="Liu H."/>
            <person name="Lipzen A."/>
            <person name="Pangilinan J."/>
            <person name="Labutti K."/>
            <person name="Bruns T.D."/>
            <person name="Grigoriev I.V."/>
        </authorList>
    </citation>
    <scope>NUCLEOTIDE SEQUENCE [LARGE SCALE GENOMIC DNA]</scope>
    <source>
        <strain evidence="3 4">CBS 144469</strain>
    </source>
</reference>